<keyword evidence="7" id="KW-0614">Plasmid</keyword>
<dbReference type="PANTHER" id="PTHR42792">
    <property type="entry name" value="FLAGELLIN"/>
    <property type="match status" value="1"/>
</dbReference>
<dbReference type="Pfam" id="PF00669">
    <property type="entry name" value="Flagellin_N"/>
    <property type="match status" value="1"/>
</dbReference>
<dbReference type="InterPro" id="IPR001492">
    <property type="entry name" value="Flagellin"/>
</dbReference>
<organism evidence="7 8">
    <name type="scientific">Priestia megaterium</name>
    <name type="common">Bacillus megaterium</name>
    <dbReference type="NCBI Taxonomy" id="1404"/>
    <lineage>
        <taxon>Bacteria</taxon>
        <taxon>Bacillati</taxon>
        <taxon>Bacillota</taxon>
        <taxon>Bacilli</taxon>
        <taxon>Bacillales</taxon>
        <taxon>Bacillaceae</taxon>
        <taxon>Priestia</taxon>
    </lineage>
</organism>
<reference evidence="7 8" key="1">
    <citation type="submission" date="2019-10" db="EMBL/GenBank/DDBJ databases">
        <title>Complete genome sequences for adaption low water activity.</title>
        <authorList>
            <person name="Zhao L."/>
            <person name="Zhong J."/>
        </authorList>
    </citation>
    <scope>NUCLEOTIDE SEQUENCE [LARGE SCALE GENOMIC DNA]</scope>
    <source>
        <strain evidence="7 8">FDU301</strain>
        <plasmid evidence="8">pfdu301a</plasmid>
    </source>
</reference>
<sequence>MYINTNTGSLIARNAMRINDSDLSKSMQRLSTGLRINNASDDAAGLAISERMKAQSTGMNQAYRNAQDGISLIQTAEGSMGTISDILQRMRELSVQADNGTYSDDDKKSIKAEMDLLVKEVDHISDTTSFNGMTLLNADTSLDLHISDKFDDTISVSLINVDSTALGINSLDVTSDAQGAISAIDDALNTISSARADLGATQSRLDFISDNLQINIQNTEASKSRISDADMAEESSKLTKSQILSQSSLAMLGKANQAPQGVLQLLQG</sequence>
<evidence type="ECO:0000259" key="5">
    <source>
        <dbReference type="Pfam" id="PF00669"/>
    </source>
</evidence>
<comment type="similarity">
    <text evidence="1 4">Belongs to the bacterial flagellin family.</text>
</comment>
<dbReference type="RefSeq" id="WP_171778101.1">
    <property type="nucleotide sequence ID" value="NZ_CP045273.1"/>
</dbReference>
<evidence type="ECO:0000313" key="7">
    <source>
        <dbReference type="EMBL" id="QJX80120.1"/>
    </source>
</evidence>
<dbReference type="GO" id="GO:0005198">
    <property type="term" value="F:structural molecule activity"/>
    <property type="evidence" value="ECO:0007669"/>
    <property type="project" value="UniProtKB-UniRule"/>
</dbReference>
<dbReference type="InterPro" id="IPR001029">
    <property type="entry name" value="Flagellin_N"/>
</dbReference>
<dbReference type="InterPro" id="IPR046358">
    <property type="entry name" value="Flagellin_C"/>
</dbReference>
<dbReference type="AlphaFoldDB" id="A0A6M6DZU7"/>
<accession>A0A6M6DZU7</accession>
<dbReference type="InterPro" id="IPR042187">
    <property type="entry name" value="Flagellin_C_sub2"/>
</dbReference>
<keyword evidence="7" id="KW-0966">Cell projection</keyword>
<name>A0A6M6DZU7_PRIMG</name>
<keyword evidence="7" id="KW-0282">Flagellum</keyword>
<dbReference type="Proteomes" id="UP000501076">
    <property type="component" value="Plasmid pFDU301A"/>
</dbReference>
<evidence type="ECO:0000256" key="3">
    <source>
        <dbReference type="ARBA" id="ARBA00023143"/>
    </source>
</evidence>
<dbReference type="GO" id="GO:0009288">
    <property type="term" value="C:bacterial-type flagellum"/>
    <property type="evidence" value="ECO:0007669"/>
    <property type="project" value="UniProtKB-SubCell"/>
</dbReference>
<evidence type="ECO:0000256" key="1">
    <source>
        <dbReference type="ARBA" id="ARBA00005709"/>
    </source>
</evidence>
<gene>
    <name evidence="7" type="ORF">FDZ14_28910</name>
</gene>
<dbReference type="PRINTS" id="PR00207">
    <property type="entry name" value="FLAGELLIN"/>
</dbReference>
<comment type="function">
    <text evidence="4">Flagellin is the subunit protein which polymerizes to form the filaments of bacterial flagella.</text>
</comment>
<feature type="domain" description="Flagellin C-terminal" evidence="6">
    <location>
        <begin position="181"/>
        <end position="266"/>
    </location>
</feature>
<dbReference type="GO" id="GO:0005576">
    <property type="term" value="C:extracellular region"/>
    <property type="evidence" value="ECO:0007669"/>
    <property type="project" value="UniProtKB-SubCell"/>
</dbReference>
<keyword evidence="4" id="KW-0964">Secreted</keyword>
<dbReference type="Gene3D" id="1.20.1330.10">
    <property type="entry name" value="f41 fragment of flagellin, N-terminal domain"/>
    <property type="match status" value="2"/>
</dbReference>
<dbReference type="Gene3D" id="6.10.10.10">
    <property type="entry name" value="Flagellar export chaperone, C-terminal domain"/>
    <property type="match status" value="1"/>
</dbReference>
<feature type="domain" description="Flagellin N-terminal" evidence="5">
    <location>
        <begin position="3"/>
        <end position="138"/>
    </location>
</feature>
<dbReference type="SUPFAM" id="SSF64518">
    <property type="entry name" value="Phase 1 flagellin"/>
    <property type="match status" value="1"/>
</dbReference>
<comment type="subcellular location">
    <subcellularLocation>
        <location evidence="4">Secreted</location>
    </subcellularLocation>
    <subcellularLocation>
        <location evidence="4">Bacterial flagellum</location>
    </subcellularLocation>
</comment>
<evidence type="ECO:0000256" key="4">
    <source>
        <dbReference type="RuleBase" id="RU362073"/>
    </source>
</evidence>
<dbReference type="EMBL" id="CP045273">
    <property type="protein sequence ID" value="QJX80120.1"/>
    <property type="molecule type" value="Genomic_DNA"/>
</dbReference>
<dbReference type="PANTHER" id="PTHR42792:SF2">
    <property type="entry name" value="FLAGELLIN"/>
    <property type="match status" value="1"/>
</dbReference>
<dbReference type="Pfam" id="PF00700">
    <property type="entry name" value="Flagellin_C"/>
    <property type="match status" value="1"/>
</dbReference>
<proteinExistence type="inferred from homology"/>
<geneLocation type="plasmid" evidence="8">
    <name>pfdu301a</name>
</geneLocation>
<protein>
    <recommendedName>
        <fullName evidence="2 4">Flagellin</fullName>
    </recommendedName>
</protein>
<evidence type="ECO:0000259" key="6">
    <source>
        <dbReference type="Pfam" id="PF00700"/>
    </source>
</evidence>
<keyword evidence="7" id="KW-0969">Cilium</keyword>
<keyword evidence="3 4" id="KW-0975">Bacterial flagellum</keyword>
<evidence type="ECO:0000313" key="8">
    <source>
        <dbReference type="Proteomes" id="UP000501076"/>
    </source>
</evidence>
<evidence type="ECO:0000256" key="2">
    <source>
        <dbReference type="ARBA" id="ARBA00020110"/>
    </source>
</evidence>